<evidence type="ECO:0000256" key="4">
    <source>
        <dbReference type="SAM" id="Phobius"/>
    </source>
</evidence>
<sequence length="756" mass="85779">MKFSTRLVTLILLAFCSITQSVAVEADLELSLDAIGEKPVETAASVPHDEIRGEGSEGNEEEEATSPPEPLTIENFDSTLSEGMHFVEFFSPYCHHCKALAPIWHEFQKSFKQEGEQLGVQIHQVDCIASGDLCGRESIRFYPALKLYTANEAGTGGEVIAQFTKAEGRTVEGFSEFVRDRVAELQSEIAMSPSDLKQLHVTNNVDIVETSELLNIIGGKEDKPYLLSFWPSTDEQLNQKTFQNDPKENKLYSESSSCLEFRNVWNNVVRGLPNELKKKEIGLGYVNCQSNEMICTALGLENLVHGDTTATPTIFAFLPSDQGGNKIKFKDRTATSKIITKWTKRLLSIYRFEDTDVTSLKKKMKLLNKLPNDATNVETEPEEIISFVYLYNEETYFDEDDILLKHLIQPIMDMRTNVHLFKSSDLKFLDLLKRQEQALVGYINDGTAEIDEKYEFDEIMYTARTLSTFPMLICLKSNSLTSTVFQSFGTRDIRDYAHVMNFIKINSQPVQQELNTYTQPAVFPNAFDSTTNSKTEKVLIVLDDPTKSKKVTFTISYIHHSFNYFRTLTQFKKLSDARELKRLAVADLKASDAEQSDIVVALRKKIPKVFKFQEHNLNIVYLDLSKLEYFSKVLKWDRLNLKNYKKGDVIIVSKFGNQYWDRDSEGDKLEIENKKAIIETLKLTITGGSTGKALRSNLTFTNVLLGLVVIIAFYLLLSCCRRTRLLRIFSRSRKNKGGLLDPESGFNSGNSGDKVD</sequence>
<name>A0A1E4T579_9ASCO</name>
<feature type="chain" id="PRO_5009163079" description="Thioredoxin domain-containing protein" evidence="5">
    <location>
        <begin position="24"/>
        <end position="756"/>
    </location>
</feature>
<dbReference type="PANTHER" id="PTHR45672:SF3">
    <property type="entry name" value="THIOREDOXIN DOMAIN-CONTAINING PROTEIN 5"/>
    <property type="match status" value="1"/>
</dbReference>
<dbReference type="Proteomes" id="UP000094801">
    <property type="component" value="Unassembled WGS sequence"/>
</dbReference>
<evidence type="ECO:0000313" key="8">
    <source>
        <dbReference type="Proteomes" id="UP000094801"/>
    </source>
</evidence>
<evidence type="ECO:0000256" key="3">
    <source>
        <dbReference type="SAM" id="MobiDB-lite"/>
    </source>
</evidence>
<feature type="domain" description="Thioredoxin" evidence="6">
    <location>
        <begin position="40"/>
        <end position="187"/>
    </location>
</feature>
<keyword evidence="8" id="KW-1185">Reference proteome</keyword>
<organism evidence="7 8">
    <name type="scientific">[Candida] arabinofermentans NRRL YB-2248</name>
    <dbReference type="NCBI Taxonomy" id="983967"/>
    <lineage>
        <taxon>Eukaryota</taxon>
        <taxon>Fungi</taxon>
        <taxon>Dikarya</taxon>
        <taxon>Ascomycota</taxon>
        <taxon>Saccharomycotina</taxon>
        <taxon>Pichiomycetes</taxon>
        <taxon>Pichiales</taxon>
        <taxon>Pichiaceae</taxon>
        <taxon>Ogataea</taxon>
        <taxon>Ogataea/Candida clade</taxon>
    </lineage>
</organism>
<dbReference type="InterPro" id="IPR036249">
    <property type="entry name" value="Thioredoxin-like_sf"/>
</dbReference>
<dbReference type="GO" id="GO:0005783">
    <property type="term" value="C:endoplasmic reticulum"/>
    <property type="evidence" value="ECO:0007669"/>
    <property type="project" value="TreeGrafter"/>
</dbReference>
<evidence type="ECO:0000259" key="6">
    <source>
        <dbReference type="PROSITE" id="PS51352"/>
    </source>
</evidence>
<accession>A0A1E4T579</accession>
<comment type="similarity">
    <text evidence="1">Belongs to the protein disulfide isomerase family.</text>
</comment>
<dbReference type="OrthoDB" id="72053at2759"/>
<feature type="region of interest" description="Disordered" evidence="3">
    <location>
        <begin position="43"/>
        <end position="71"/>
    </location>
</feature>
<feature type="signal peptide" evidence="5">
    <location>
        <begin position="1"/>
        <end position="23"/>
    </location>
</feature>
<dbReference type="InterPro" id="IPR051063">
    <property type="entry name" value="PDI"/>
</dbReference>
<dbReference type="PANTHER" id="PTHR45672">
    <property type="entry name" value="PROTEIN DISULFIDE-ISOMERASE C17H9.14C-RELATED"/>
    <property type="match status" value="1"/>
</dbReference>
<evidence type="ECO:0000313" key="7">
    <source>
        <dbReference type="EMBL" id="ODV86920.1"/>
    </source>
</evidence>
<dbReference type="Gene3D" id="3.40.30.10">
    <property type="entry name" value="Glutaredoxin"/>
    <property type="match status" value="2"/>
</dbReference>
<keyword evidence="2 5" id="KW-0732">Signal</keyword>
<proteinExistence type="inferred from homology"/>
<dbReference type="InterPro" id="IPR013766">
    <property type="entry name" value="Thioredoxin_domain"/>
</dbReference>
<reference evidence="8" key="1">
    <citation type="submission" date="2016-04" db="EMBL/GenBank/DDBJ databases">
        <title>Comparative genomics of biotechnologically important yeasts.</title>
        <authorList>
            <consortium name="DOE Joint Genome Institute"/>
            <person name="Riley R."/>
            <person name="Haridas S."/>
            <person name="Wolfe K.H."/>
            <person name="Lopes M.R."/>
            <person name="Hittinger C.T."/>
            <person name="Goker M."/>
            <person name="Salamov A."/>
            <person name="Wisecaver J."/>
            <person name="Long T.M."/>
            <person name="Aerts A.L."/>
            <person name="Barry K."/>
            <person name="Choi C."/>
            <person name="Clum A."/>
            <person name="Coughlan A.Y."/>
            <person name="Deshpande S."/>
            <person name="Douglass A.P."/>
            <person name="Hanson S.J."/>
            <person name="Klenk H.-P."/>
            <person name="Labutti K."/>
            <person name="Lapidus A."/>
            <person name="Lindquist E."/>
            <person name="Lipzen A."/>
            <person name="Meier-Kolthoff J.P."/>
            <person name="Ohm R.A."/>
            <person name="Otillar R.P."/>
            <person name="Pangilinan J."/>
            <person name="Peng Y."/>
            <person name="Rokas A."/>
            <person name="Rosa C.A."/>
            <person name="Scheuner C."/>
            <person name="Sibirny A.A."/>
            <person name="Slot J.C."/>
            <person name="Stielow J.B."/>
            <person name="Sun H."/>
            <person name="Kurtzman C.P."/>
            <person name="Blackwell M."/>
            <person name="Grigoriev I.V."/>
            <person name="Jeffries T.W."/>
        </authorList>
    </citation>
    <scope>NUCLEOTIDE SEQUENCE [LARGE SCALE GENOMIC DNA]</scope>
    <source>
        <strain evidence="8">NRRL YB-2248</strain>
    </source>
</reference>
<evidence type="ECO:0000256" key="2">
    <source>
        <dbReference type="ARBA" id="ARBA00022729"/>
    </source>
</evidence>
<feature type="transmembrane region" description="Helical" evidence="4">
    <location>
        <begin position="698"/>
        <end position="717"/>
    </location>
</feature>
<keyword evidence="4" id="KW-1133">Transmembrane helix</keyword>
<dbReference type="STRING" id="983967.A0A1E4T579"/>
<keyword evidence="4" id="KW-0812">Transmembrane</keyword>
<dbReference type="Pfam" id="PF00085">
    <property type="entry name" value="Thioredoxin"/>
    <property type="match status" value="1"/>
</dbReference>
<dbReference type="SUPFAM" id="SSF52833">
    <property type="entry name" value="Thioredoxin-like"/>
    <property type="match status" value="1"/>
</dbReference>
<evidence type="ECO:0000256" key="1">
    <source>
        <dbReference type="ARBA" id="ARBA00006347"/>
    </source>
</evidence>
<dbReference type="GO" id="GO:0003756">
    <property type="term" value="F:protein disulfide isomerase activity"/>
    <property type="evidence" value="ECO:0007669"/>
    <property type="project" value="TreeGrafter"/>
</dbReference>
<keyword evidence="4" id="KW-0472">Membrane</keyword>
<dbReference type="AlphaFoldDB" id="A0A1E4T579"/>
<gene>
    <name evidence="7" type="ORF">CANARDRAFT_6488</name>
</gene>
<dbReference type="EMBL" id="KV453849">
    <property type="protein sequence ID" value="ODV86920.1"/>
    <property type="molecule type" value="Genomic_DNA"/>
</dbReference>
<dbReference type="PROSITE" id="PS51352">
    <property type="entry name" value="THIOREDOXIN_2"/>
    <property type="match status" value="1"/>
</dbReference>
<evidence type="ECO:0000256" key="5">
    <source>
        <dbReference type="SAM" id="SignalP"/>
    </source>
</evidence>
<dbReference type="GO" id="GO:0006457">
    <property type="term" value="P:protein folding"/>
    <property type="evidence" value="ECO:0007669"/>
    <property type="project" value="TreeGrafter"/>
</dbReference>
<protein>
    <recommendedName>
        <fullName evidence="6">Thioredoxin domain-containing protein</fullName>
    </recommendedName>
</protein>